<evidence type="ECO:0000313" key="1">
    <source>
        <dbReference type="EMBL" id="GAA1879668.1"/>
    </source>
</evidence>
<accession>A0ABN2NPF3</accession>
<proteinExistence type="predicted"/>
<name>A0ABN2NPF3_9PSEU</name>
<reference evidence="1 2" key="1">
    <citation type="journal article" date="2019" name="Int. J. Syst. Evol. Microbiol.">
        <title>The Global Catalogue of Microorganisms (GCM) 10K type strain sequencing project: providing services to taxonomists for standard genome sequencing and annotation.</title>
        <authorList>
            <consortium name="The Broad Institute Genomics Platform"/>
            <consortium name="The Broad Institute Genome Sequencing Center for Infectious Disease"/>
            <person name="Wu L."/>
            <person name="Ma J."/>
        </authorList>
    </citation>
    <scope>NUCLEOTIDE SEQUENCE [LARGE SCALE GENOMIC DNA]</scope>
    <source>
        <strain evidence="1 2">JCM 16009</strain>
    </source>
</reference>
<dbReference type="EMBL" id="BAAAQK010000029">
    <property type="protein sequence ID" value="GAA1879668.1"/>
    <property type="molecule type" value="Genomic_DNA"/>
</dbReference>
<organism evidence="1 2">
    <name type="scientific">Pseudonocardia ailaonensis</name>
    <dbReference type="NCBI Taxonomy" id="367279"/>
    <lineage>
        <taxon>Bacteria</taxon>
        <taxon>Bacillati</taxon>
        <taxon>Actinomycetota</taxon>
        <taxon>Actinomycetes</taxon>
        <taxon>Pseudonocardiales</taxon>
        <taxon>Pseudonocardiaceae</taxon>
        <taxon>Pseudonocardia</taxon>
    </lineage>
</organism>
<comment type="caution">
    <text evidence="1">The sequence shown here is derived from an EMBL/GenBank/DDBJ whole genome shotgun (WGS) entry which is preliminary data.</text>
</comment>
<evidence type="ECO:0000313" key="2">
    <source>
        <dbReference type="Proteomes" id="UP001500449"/>
    </source>
</evidence>
<keyword evidence="2" id="KW-1185">Reference proteome</keyword>
<evidence type="ECO:0008006" key="3">
    <source>
        <dbReference type="Google" id="ProtNLM"/>
    </source>
</evidence>
<sequence length="326" mass="33760">MTVMTSTFVPTAEEAAGPLDGAGPASSGYDLGSAILDQDAFGIAAAAAGAGLDALKFVGDPVGEGLRSAAGWLIEHISFLREPLDWLAGDPARIVAGAEDWHRGAQALAAEARARANPQVGSWTGTAVDAAAGAAHREAEALAQLAASCDALAQQVVRTAGLIGVERSLIRDAVAEFVARIVEWAIGAILSAGLLLAVAVAPTVIEAVSLGRRIVQRIDELMEHLARSVSWIGRMRADIENTRAVWSHLDDAGKRRISLGTSLRSADEVGEAFERVGVAGARRITEPFGGDHANDLHGLAVDATVEVGKETGKAAATLDGWTDGRN</sequence>
<dbReference type="Proteomes" id="UP001500449">
    <property type="component" value="Unassembled WGS sequence"/>
</dbReference>
<protein>
    <recommendedName>
        <fullName evidence="3">WXG100 family type VII secretion target</fullName>
    </recommendedName>
</protein>
<gene>
    <name evidence="1" type="ORF">GCM10009836_71300</name>
</gene>